<evidence type="ECO:0000313" key="3">
    <source>
        <dbReference type="Proteomes" id="UP001601444"/>
    </source>
</evidence>
<organism evidence="2 3">
    <name type="scientific">Nocardia thailandica</name>
    <dbReference type="NCBI Taxonomy" id="257275"/>
    <lineage>
        <taxon>Bacteria</taxon>
        <taxon>Bacillati</taxon>
        <taxon>Actinomycetota</taxon>
        <taxon>Actinomycetes</taxon>
        <taxon>Mycobacteriales</taxon>
        <taxon>Nocardiaceae</taxon>
        <taxon>Nocardia</taxon>
    </lineage>
</organism>
<keyword evidence="1" id="KW-0472">Membrane</keyword>
<dbReference type="EMBL" id="JBIAMX010000014">
    <property type="protein sequence ID" value="MFF0545372.1"/>
    <property type="molecule type" value="Genomic_DNA"/>
</dbReference>
<keyword evidence="1" id="KW-1133">Transmembrane helix</keyword>
<sequence>MFGTYLVLLLLSGIVLIVLGAVAKVLGTGFRVLNGLWGAGFLIYGSYLVLTGTTDHQIMWAIFVMPAVMIVRFLQSLDGGAPAPEPLAQGIGADALGAESRS</sequence>
<reference evidence="2 3" key="1">
    <citation type="submission" date="2024-10" db="EMBL/GenBank/DDBJ databases">
        <title>The Natural Products Discovery Center: Release of the First 8490 Sequenced Strains for Exploring Actinobacteria Biosynthetic Diversity.</title>
        <authorList>
            <person name="Kalkreuter E."/>
            <person name="Kautsar S.A."/>
            <person name="Yang D."/>
            <person name="Bader C.D."/>
            <person name="Teijaro C.N."/>
            <person name="Fluegel L."/>
            <person name="Davis C.M."/>
            <person name="Simpson J.R."/>
            <person name="Lauterbach L."/>
            <person name="Steele A.D."/>
            <person name="Gui C."/>
            <person name="Meng S."/>
            <person name="Li G."/>
            <person name="Viehrig K."/>
            <person name="Ye F."/>
            <person name="Su P."/>
            <person name="Kiefer A.F."/>
            <person name="Nichols A."/>
            <person name="Cepeda A.J."/>
            <person name="Yan W."/>
            <person name="Fan B."/>
            <person name="Jiang Y."/>
            <person name="Adhikari A."/>
            <person name="Zheng C.-J."/>
            <person name="Schuster L."/>
            <person name="Cowan T.M."/>
            <person name="Smanski M.J."/>
            <person name="Chevrette M.G."/>
            <person name="De Carvalho L.P.S."/>
            <person name="Shen B."/>
        </authorList>
    </citation>
    <scope>NUCLEOTIDE SEQUENCE [LARGE SCALE GENOMIC DNA]</scope>
    <source>
        <strain evidence="2 3">NPDC004045</strain>
    </source>
</reference>
<name>A0ABW6PSU2_9NOCA</name>
<dbReference type="RefSeq" id="WP_387701827.1">
    <property type="nucleotide sequence ID" value="NZ_JBIAMX010000014.1"/>
</dbReference>
<keyword evidence="3" id="KW-1185">Reference proteome</keyword>
<comment type="caution">
    <text evidence="2">The sequence shown here is derived from an EMBL/GenBank/DDBJ whole genome shotgun (WGS) entry which is preliminary data.</text>
</comment>
<keyword evidence="1" id="KW-0812">Transmembrane</keyword>
<proteinExistence type="predicted"/>
<feature type="transmembrane region" description="Helical" evidence="1">
    <location>
        <begin position="33"/>
        <end position="50"/>
    </location>
</feature>
<evidence type="ECO:0000313" key="2">
    <source>
        <dbReference type="EMBL" id="MFF0545372.1"/>
    </source>
</evidence>
<protein>
    <submittedName>
        <fullName evidence="2">Uncharacterized protein</fullName>
    </submittedName>
</protein>
<feature type="transmembrane region" description="Helical" evidence="1">
    <location>
        <begin position="57"/>
        <end position="74"/>
    </location>
</feature>
<dbReference type="Proteomes" id="UP001601444">
    <property type="component" value="Unassembled WGS sequence"/>
</dbReference>
<accession>A0ABW6PSU2</accession>
<evidence type="ECO:0000256" key="1">
    <source>
        <dbReference type="SAM" id="Phobius"/>
    </source>
</evidence>
<gene>
    <name evidence="2" type="ORF">ACFYTF_21295</name>
</gene>